<gene>
    <name evidence="1" type="ORF">I8J29_26705</name>
</gene>
<name>A0ABS3WHI8_9BACL</name>
<accession>A0ABS3WHI8</accession>
<reference evidence="1 2" key="1">
    <citation type="submission" date="2021-03" db="EMBL/GenBank/DDBJ databases">
        <title>Paenibacillus artemisicola MWE-103 whole genome sequence.</title>
        <authorList>
            <person name="Ham Y.J."/>
        </authorList>
    </citation>
    <scope>NUCLEOTIDE SEQUENCE [LARGE SCALE GENOMIC DNA]</scope>
    <source>
        <strain evidence="1 2">MWE-103</strain>
    </source>
</reference>
<protein>
    <submittedName>
        <fullName evidence="1">Uncharacterized protein</fullName>
    </submittedName>
</protein>
<proteinExistence type="predicted"/>
<comment type="caution">
    <text evidence="1">The sequence shown here is derived from an EMBL/GenBank/DDBJ whole genome shotgun (WGS) entry which is preliminary data.</text>
</comment>
<organism evidence="1 2">
    <name type="scientific">Paenibacillus artemisiicola</name>
    <dbReference type="NCBI Taxonomy" id="1172618"/>
    <lineage>
        <taxon>Bacteria</taxon>
        <taxon>Bacillati</taxon>
        <taxon>Bacillota</taxon>
        <taxon>Bacilli</taxon>
        <taxon>Bacillales</taxon>
        <taxon>Paenibacillaceae</taxon>
        <taxon>Paenibacillus</taxon>
    </lineage>
</organism>
<evidence type="ECO:0000313" key="2">
    <source>
        <dbReference type="Proteomes" id="UP000670947"/>
    </source>
</evidence>
<dbReference type="RefSeq" id="WP_208850416.1">
    <property type="nucleotide sequence ID" value="NZ_JAGGDJ010000040.1"/>
</dbReference>
<dbReference type="Proteomes" id="UP000670947">
    <property type="component" value="Unassembled WGS sequence"/>
</dbReference>
<keyword evidence="2" id="KW-1185">Reference proteome</keyword>
<dbReference type="EMBL" id="JAGGDJ010000040">
    <property type="protein sequence ID" value="MBO7747786.1"/>
    <property type="molecule type" value="Genomic_DNA"/>
</dbReference>
<sequence>MMNKDQFYCVGCGKLTVNAEADKLFTTGYYRIVYRLGCCKACLKRAAEEDLGQRSRTLPQDAPPYGRFSAIGFVAPKERFLVFN</sequence>
<evidence type="ECO:0000313" key="1">
    <source>
        <dbReference type="EMBL" id="MBO7747786.1"/>
    </source>
</evidence>